<dbReference type="EMBL" id="NSDM01000009">
    <property type="protein sequence ID" value="MDQ2586546.1"/>
    <property type="molecule type" value="Genomic_DNA"/>
</dbReference>
<evidence type="ECO:0000256" key="1">
    <source>
        <dbReference type="ARBA" id="ARBA00022741"/>
    </source>
</evidence>
<keyword evidence="5" id="KW-1185">Reference proteome</keyword>
<evidence type="ECO:0000259" key="3">
    <source>
        <dbReference type="Pfam" id="PF13191"/>
    </source>
</evidence>
<dbReference type="RefSeq" id="WP_306747805.1">
    <property type="nucleotide sequence ID" value="NZ_NSDM01000009.1"/>
</dbReference>
<evidence type="ECO:0000256" key="2">
    <source>
        <dbReference type="ARBA" id="ARBA00022840"/>
    </source>
</evidence>
<organism evidence="4 5">
    <name type="scientific">Saccharothrix yanglingensis</name>
    <dbReference type="NCBI Taxonomy" id="659496"/>
    <lineage>
        <taxon>Bacteria</taxon>
        <taxon>Bacillati</taxon>
        <taxon>Actinomycetota</taxon>
        <taxon>Actinomycetes</taxon>
        <taxon>Pseudonocardiales</taxon>
        <taxon>Pseudonocardiaceae</taxon>
        <taxon>Saccharothrix</taxon>
    </lineage>
</organism>
<reference evidence="4 5" key="1">
    <citation type="submission" date="2017-06" db="EMBL/GenBank/DDBJ databases">
        <title>Cultured bacterium strain Saccharothrix yanglingensis Hhs.015.</title>
        <authorList>
            <person name="Xia Y."/>
        </authorList>
    </citation>
    <scope>NUCLEOTIDE SEQUENCE [LARGE SCALE GENOMIC DNA]</scope>
    <source>
        <strain evidence="4 5">Hhs.015</strain>
    </source>
</reference>
<dbReference type="Proteomes" id="UP001225605">
    <property type="component" value="Unassembled WGS sequence"/>
</dbReference>
<accession>A0ABU0X333</accession>
<feature type="domain" description="Orc1-like AAA ATPase" evidence="3">
    <location>
        <begin position="2"/>
        <end position="167"/>
    </location>
</feature>
<comment type="caution">
    <text evidence="4">The sequence shown here is derived from an EMBL/GenBank/DDBJ whole genome shotgun (WGS) entry which is preliminary data.</text>
</comment>
<sequence length="980" mass="105875">MRLIGRDHPAGLLRAEVDRVTRSHGGLVLVAGEAGIGKTTLVTDAAERARQQGALVLGGTCWDSDSAPGYWPWVQVLRALRRAVPPEQWAALDGGPPAVLLGEAHAGVEHAADAFPLYDAVTTALVAASHRCPVVVVLEDLHWADAASLRLLEFAARHTWFERLLVIGTYRDAEVDAADHPVRPLLTPLLGRATTVALSGLGPAEVGELIARTAGRVPEPDLVDEVHRRTGGNPFFVEQTARLWHGGGPVTAIAPGVRDAVQRRLSLLPAEVGDLLASASVLGREFHRRVLAMTAALPAPAVDKLLDQAAQARLVRGLGGGRFSFAHDLVREALYDGLSDVDERHAAVVRALGADPAGGPLADEVLPADLARHAHLGAARLPADRVVDVIVAAARHASSRMTPEEAVGHYRRALEHADGVRRRIAVTVELGHELFHCTEPAEAERLYEQAAEAARGLDDPEPLARVALALHRFAEPEGSAHEVLREAYERFVGPAPDLPAEELAREIAVRTTEAARTGGDDGALTSGLWAAYDMTTGMDRAEERLALTDELIAVSRRSGDHSAEHFGTSLRWVALAELGDPRYLDQLHAFVALSDRFGLARFHFSAAIDQCIVATFRGRYAEATAMLARAADLGAGGRVEIRLMYLHLKWALLLAQGRFDELAALEPDVAASAHPCPGVLAGITALERGDVAAARGLVRPDERPQPGMEPLWLRFHAQYAVAAGDRDLAVRVRDRLAPHRGKWLVSLYGCDLSGPVDLWLGLLDRFLGRHDDAVRELTAARRSAERMHAPPWAERADRHLAGTGPAAAGHEFRRDGDVWSLSYRGTAVRVPDAKGLRDLHALLSRAGDPVPATSLLAPEAVPSARLGGDPVLDDEAKARYRRRLAQLDEEIDRAADDDRAAALDRERAALLEELRAAAGLAGRTRRLGDDAERARKAVTARIRDTLRKLDARHPELAAHLRETVSTGATCVYSGRERFRL</sequence>
<evidence type="ECO:0000313" key="4">
    <source>
        <dbReference type="EMBL" id="MDQ2586546.1"/>
    </source>
</evidence>
<dbReference type="InterPro" id="IPR027417">
    <property type="entry name" value="P-loop_NTPase"/>
</dbReference>
<protein>
    <submittedName>
        <fullName evidence="4">ATPase</fullName>
    </submittedName>
</protein>
<dbReference type="PANTHER" id="PTHR16305:SF35">
    <property type="entry name" value="TRANSCRIPTIONAL ACTIVATOR DOMAIN"/>
    <property type="match status" value="1"/>
</dbReference>
<proteinExistence type="predicted"/>
<keyword evidence="1" id="KW-0547">Nucleotide-binding</keyword>
<dbReference type="Pfam" id="PF13191">
    <property type="entry name" value="AAA_16"/>
    <property type="match status" value="1"/>
</dbReference>
<dbReference type="PANTHER" id="PTHR16305">
    <property type="entry name" value="TESTICULAR SOLUBLE ADENYLYL CYCLASE"/>
    <property type="match status" value="1"/>
</dbReference>
<keyword evidence="2" id="KW-0067">ATP-binding</keyword>
<dbReference type="SUPFAM" id="SSF52540">
    <property type="entry name" value="P-loop containing nucleoside triphosphate hydrolases"/>
    <property type="match status" value="1"/>
</dbReference>
<name>A0ABU0X333_9PSEU</name>
<gene>
    <name evidence="4" type="ORF">CKY47_21620</name>
</gene>
<evidence type="ECO:0000313" key="5">
    <source>
        <dbReference type="Proteomes" id="UP001225605"/>
    </source>
</evidence>
<dbReference type="InterPro" id="IPR041664">
    <property type="entry name" value="AAA_16"/>
</dbReference>